<keyword evidence="2" id="KW-1185">Reference proteome</keyword>
<name>A0ACC3T4L9_LIPKO</name>
<gene>
    <name evidence="1" type="ORF">V1525DRAFT_399746</name>
</gene>
<dbReference type="Proteomes" id="UP001433508">
    <property type="component" value="Unassembled WGS sequence"/>
</dbReference>
<reference evidence="2" key="1">
    <citation type="journal article" date="2024" name="Front. Bioeng. Biotechnol.">
        <title>Genome-scale model development and genomic sequencing of the oleaginous clade Lipomyces.</title>
        <authorList>
            <person name="Czajka J.J."/>
            <person name="Han Y."/>
            <person name="Kim J."/>
            <person name="Mondo S.J."/>
            <person name="Hofstad B.A."/>
            <person name="Robles A."/>
            <person name="Haridas S."/>
            <person name="Riley R."/>
            <person name="LaButti K."/>
            <person name="Pangilinan J."/>
            <person name="Andreopoulos W."/>
            <person name="Lipzen A."/>
            <person name="Yan J."/>
            <person name="Wang M."/>
            <person name="Ng V."/>
            <person name="Grigoriev I.V."/>
            <person name="Spatafora J.W."/>
            <person name="Magnuson J.K."/>
            <person name="Baker S.E."/>
            <person name="Pomraning K.R."/>
        </authorList>
    </citation>
    <scope>NUCLEOTIDE SEQUENCE [LARGE SCALE GENOMIC DNA]</scope>
    <source>
        <strain evidence="2">CBS 7786</strain>
    </source>
</reference>
<proteinExistence type="predicted"/>
<comment type="caution">
    <text evidence="1">The sequence shown here is derived from an EMBL/GenBank/DDBJ whole genome shotgun (WGS) entry which is preliminary data.</text>
</comment>
<evidence type="ECO:0000313" key="2">
    <source>
        <dbReference type="Proteomes" id="UP001433508"/>
    </source>
</evidence>
<organism evidence="1 2">
    <name type="scientific">Lipomyces kononenkoae</name>
    <name type="common">Yeast</name>
    <dbReference type="NCBI Taxonomy" id="34357"/>
    <lineage>
        <taxon>Eukaryota</taxon>
        <taxon>Fungi</taxon>
        <taxon>Dikarya</taxon>
        <taxon>Ascomycota</taxon>
        <taxon>Saccharomycotina</taxon>
        <taxon>Lipomycetes</taxon>
        <taxon>Lipomycetales</taxon>
        <taxon>Lipomycetaceae</taxon>
        <taxon>Lipomyces</taxon>
    </lineage>
</organism>
<protein>
    <submittedName>
        <fullName evidence="1">Uncharacterized protein</fullName>
    </submittedName>
</protein>
<evidence type="ECO:0000313" key="1">
    <source>
        <dbReference type="EMBL" id="KAK9238873.1"/>
    </source>
</evidence>
<accession>A0ACC3T4L9</accession>
<dbReference type="EMBL" id="MU971351">
    <property type="protein sequence ID" value="KAK9238873.1"/>
    <property type="molecule type" value="Genomic_DNA"/>
</dbReference>
<sequence length="513" mass="55592">MDAQEVILTLTPLPPPGEVAVGLSKRRLFSPLLQRTISLSTRSPDTSYVILGRSSHNVTKKLVPAAENAYFDSPNISRQHATIFIDSSRSRVMKIRDTGSLHGTYRFGERVPRDGIVLYDQDTINLGTKIIYDGDIIPPQRILVNIRWLPVSSLLKAVTAPVSGFGIHELSNSEAELTVAGILDDGISSAAPSPSPSYQDGINSLDIVDDRDSKQPSACIPTETSEFAGQSLQVNDTASDIWQPPIKTDVEADQACPPQVENQDGRVTSWIKPLLMGFAASPTYAETLNDNEESLPNESNVQNEPEHVIDVQDDAEIEQQREETITQVEERKGSSVVVADDLSAIEESEVAEEITHGANKPEDELNSSIEIIDLLSSSPVACQPQEQVSNETGSRESIEICDDQLCDAIVTDEPTSEPVLKPEDSSEPVDAKRRFSDIDDFSDEEIDNSQWDVASSKRRRLESSLPPAGEGSPSSHSSLSSAALIGRYAAATAVGLVIGSVSTFTALLLSDIE</sequence>